<reference evidence="5 6" key="1">
    <citation type="submission" date="2008-07" db="EMBL/GenBank/DDBJ databases">
        <authorList>
            <person name="El-Sayed N."/>
            <person name="Caler E."/>
            <person name="Inman J."/>
            <person name="Amedeo P."/>
            <person name="Hass B."/>
            <person name="Wortman J."/>
        </authorList>
    </citation>
    <scope>NUCLEOTIDE SEQUENCE [LARGE SCALE GENOMIC DNA]</scope>
    <source>
        <strain evidence="6">ATCC 50983 / TXsc</strain>
    </source>
</reference>
<dbReference type="Gene3D" id="3.40.640.10">
    <property type="entry name" value="Type I PLP-dependent aspartate aminotransferase-like (Major domain)"/>
    <property type="match status" value="1"/>
</dbReference>
<dbReference type="AlphaFoldDB" id="C5L2Y7"/>
<evidence type="ECO:0000256" key="1">
    <source>
        <dbReference type="ARBA" id="ARBA00001933"/>
    </source>
</evidence>
<proteinExistence type="predicted"/>
<comment type="cofactor">
    <cofactor evidence="1">
        <name>pyridoxal 5'-phosphate</name>
        <dbReference type="ChEBI" id="CHEBI:597326"/>
    </cofactor>
</comment>
<evidence type="ECO:0000256" key="4">
    <source>
        <dbReference type="SAM" id="Phobius"/>
    </source>
</evidence>
<dbReference type="GO" id="GO:0030149">
    <property type="term" value="P:sphingolipid catabolic process"/>
    <property type="evidence" value="ECO:0007669"/>
    <property type="project" value="TreeGrafter"/>
</dbReference>
<dbReference type="PANTHER" id="PTHR42735:SF6">
    <property type="entry name" value="SPHINGOSINE-1-PHOSPHATE LYASE 1"/>
    <property type="match status" value="1"/>
</dbReference>
<dbReference type="Proteomes" id="UP000007800">
    <property type="component" value="Unassembled WGS sequence"/>
</dbReference>
<keyword evidence="4" id="KW-0812">Transmembrane</keyword>
<dbReference type="GeneID" id="9064706"/>
<keyword evidence="4" id="KW-0472">Membrane</keyword>
<keyword evidence="4" id="KW-1133">Transmembrane helix</keyword>
<keyword evidence="3 5" id="KW-0456">Lyase</keyword>
<keyword evidence="6" id="KW-1185">Reference proteome</keyword>
<dbReference type="GO" id="GO:0005783">
    <property type="term" value="C:endoplasmic reticulum"/>
    <property type="evidence" value="ECO:0007669"/>
    <property type="project" value="TreeGrafter"/>
</dbReference>
<dbReference type="Gene3D" id="3.90.1150.10">
    <property type="entry name" value="Aspartate Aminotransferase, domain 1"/>
    <property type="match status" value="1"/>
</dbReference>
<dbReference type="InterPro" id="IPR015422">
    <property type="entry name" value="PyrdxlP-dep_Trfase_small"/>
</dbReference>
<accession>C5L2Y7</accession>
<organism evidence="6">
    <name type="scientific">Perkinsus marinus (strain ATCC 50983 / TXsc)</name>
    <dbReference type="NCBI Taxonomy" id="423536"/>
    <lineage>
        <taxon>Eukaryota</taxon>
        <taxon>Sar</taxon>
        <taxon>Alveolata</taxon>
        <taxon>Perkinsozoa</taxon>
        <taxon>Perkinsea</taxon>
        <taxon>Perkinsida</taxon>
        <taxon>Perkinsidae</taxon>
        <taxon>Perkinsus</taxon>
    </lineage>
</organism>
<sequence>MPSSSVPIVSNLIAAIRLLINDRLRGKDRFDTVVLSTFTWFVLLFAYRFWKYSQRYGLHQGFEVPLKRYALNQARHIPQIRAKIDAELDKATEGLDEMVLKDVEPRNNVLPKQGKSSSELIPHMEKCAEKEHMNWKNGGQSGCVYHGGEELYEMQGKVLGMFGLSNLLHADVFTKTRQMEAEVIAMTLNLFNGKPDEGACGSVTSGGTESILLAMKAYRDWGRVHHQTSSCRRSDLGDLMHIGRDGYKESCKTIGERADLSAAKHLEKGINDIEGVRVLGRPSVSVVAITCTNGVNDYDFAEWLKNNTKTHWNLNMLQMPSGVHICVTRLNAKKMDELLTDIEAGLKAEKAKLDAGVKSGHSGNAAVYGSAASVPKELADIVVAKYLDTCYKA</sequence>
<dbReference type="SUPFAM" id="SSF53383">
    <property type="entry name" value="PLP-dependent transferases"/>
    <property type="match status" value="2"/>
</dbReference>
<dbReference type="InterPro" id="IPR015424">
    <property type="entry name" value="PyrdxlP-dep_Trfase"/>
</dbReference>
<dbReference type="EMBL" id="GG678669">
    <property type="protein sequence ID" value="EER08874.1"/>
    <property type="molecule type" value="Genomic_DNA"/>
</dbReference>
<dbReference type="InParanoid" id="C5L2Y7"/>
<evidence type="ECO:0000256" key="3">
    <source>
        <dbReference type="ARBA" id="ARBA00023239"/>
    </source>
</evidence>
<protein>
    <submittedName>
        <fullName evidence="5">Sphingosine phosphate lyase, putative</fullName>
    </submittedName>
</protein>
<evidence type="ECO:0000313" key="5">
    <source>
        <dbReference type="EMBL" id="EER08874.1"/>
    </source>
</evidence>
<dbReference type="GO" id="GO:0008117">
    <property type="term" value="F:sphinganine-1-phosphate aldolase activity"/>
    <property type="evidence" value="ECO:0007669"/>
    <property type="project" value="TreeGrafter"/>
</dbReference>
<dbReference type="InterPro" id="IPR050477">
    <property type="entry name" value="GrpII_AminoAcid_Decarb"/>
</dbReference>
<dbReference type="InterPro" id="IPR015421">
    <property type="entry name" value="PyrdxlP-dep_Trfase_major"/>
</dbReference>
<dbReference type="PANTHER" id="PTHR42735">
    <property type="match status" value="1"/>
</dbReference>
<keyword evidence="2" id="KW-0663">Pyridoxal phosphate</keyword>
<feature type="transmembrane region" description="Helical" evidence="4">
    <location>
        <begin position="32"/>
        <end position="50"/>
    </location>
</feature>
<dbReference type="GO" id="GO:0016020">
    <property type="term" value="C:membrane"/>
    <property type="evidence" value="ECO:0007669"/>
    <property type="project" value="GOC"/>
</dbReference>
<evidence type="ECO:0000313" key="6">
    <source>
        <dbReference type="Proteomes" id="UP000007800"/>
    </source>
</evidence>
<dbReference type="OrthoDB" id="10254570at2759"/>
<evidence type="ECO:0000256" key="2">
    <source>
        <dbReference type="ARBA" id="ARBA00022898"/>
    </source>
</evidence>
<gene>
    <name evidence="5" type="ORF">Pmar_PMAR003122</name>
</gene>
<dbReference type="RefSeq" id="XP_002777058.1">
    <property type="nucleotide sequence ID" value="XM_002777012.1"/>
</dbReference>
<name>C5L2Y7_PERM5</name>